<sequence length="441" mass="46640">MSSRTRRAAAACLALGAVVLGAVPANAQEGTVTIEGRVWFDRDADGSPEAGEPPLLWSSRTAVQVFDEGTKQWLGESTTDADGRYRISGLPAGTGFAIYNRAASHYETTTPDQLHDVGGGTYDFGVRGGTLTGSAFVDTDRDGVKQPHEKAVTGGDTVRLFYGDGAMVILRAPEWREDGTYAYHDLAFGRHMLLAQDRWPDFKIAPTASGHDVDPTTRQKWFHVVEADAHRADVRYTRLDADFAVDGVRLEPAREAHRIGDEVTLVASVTNRGEAADVPEFTVFDDVPEFVRASDNLEVTDPMGIEFGLREPLGAGETTEVRLTYRLDDPAIGRIHLFVRPVSKLGRVDVNADDNHAIVSLAYLPGETATTTPTTTPGPGATGSPAPGATTTPGAAAVVAATGGSGLASTGAAPLGIALTGLLLLGGGALVLLAARRRRRA</sequence>
<feature type="region of interest" description="Disordered" evidence="1">
    <location>
        <begin position="367"/>
        <end position="391"/>
    </location>
</feature>
<gene>
    <name evidence="4" type="ORF">CKY47_02750</name>
</gene>
<organism evidence="4 5">
    <name type="scientific">Saccharothrix yanglingensis</name>
    <dbReference type="NCBI Taxonomy" id="659496"/>
    <lineage>
        <taxon>Bacteria</taxon>
        <taxon>Bacillati</taxon>
        <taxon>Actinomycetota</taxon>
        <taxon>Actinomycetes</taxon>
        <taxon>Pseudonocardiales</taxon>
        <taxon>Pseudonocardiaceae</taxon>
        <taxon>Saccharothrix</taxon>
    </lineage>
</organism>
<proteinExistence type="predicted"/>
<evidence type="ECO:0000313" key="5">
    <source>
        <dbReference type="Proteomes" id="UP001225605"/>
    </source>
</evidence>
<dbReference type="InterPro" id="IPR013783">
    <property type="entry name" value="Ig-like_fold"/>
</dbReference>
<accession>A0ABU0WSV7</accession>
<evidence type="ECO:0008006" key="6">
    <source>
        <dbReference type="Google" id="ProtNLM"/>
    </source>
</evidence>
<reference evidence="4 5" key="1">
    <citation type="submission" date="2017-06" db="EMBL/GenBank/DDBJ databases">
        <title>Cultured bacterium strain Saccharothrix yanglingensis Hhs.015.</title>
        <authorList>
            <person name="Xia Y."/>
        </authorList>
    </citation>
    <scope>NUCLEOTIDE SEQUENCE [LARGE SCALE GENOMIC DNA]</scope>
    <source>
        <strain evidence="4 5">Hhs.015</strain>
    </source>
</reference>
<evidence type="ECO:0000256" key="2">
    <source>
        <dbReference type="SAM" id="Phobius"/>
    </source>
</evidence>
<feature type="chain" id="PRO_5045488421" description="Gram-positive cocci surface proteins LPxTG domain-containing protein" evidence="3">
    <location>
        <begin position="28"/>
        <end position="441"/>
    </location>
</feature>
<comment type="caution">
    <text evidence="4">The sequence shown here is derived from an EMBL/GenBank/DDBJ whole genome shotgun (WGS) entry which is preliminary data.</text>
</comment>
<evidence type="ECO:0000256" key="1">
    <source>
        <dbReference type="SAM" id="MobiDB-lite"/>
    </source>
</evidence>
<protein>
    <recommendedName>
        <fullName evidence="6">Gram-positive cocci surface proteins LPxTG domain-containing protein</fullName>
    </recommendedName>
</protein>
<evidence type="ECO:0000313" key="4">
    <source>
        <dbReference type="EMBL" id="MDQ2582923.1"/>
    </source>
</evidence>
<dbReference type="RefSeq" id="WP_306743996.1">
    <property type="nucleotide sequence ID" value="NZ_NSDM01000001.1"/>
</dbReference>
<evidence type="ECO:0000256" key="3">
    <source>
        <dbReference type="SAM" id="SignalP"/>
    </source>
</evidence>
<dbReference type="Gene3D" id="2.60.40.10">
    <property type="entry name" value="Immunoglobulins"/>
    <property type="match status" value="1"/>
</dbReference>
<keyword evidence="2" id="KW-0472">Membrane</keyword>
<keyword evidence="2" id="KW-0812">Transmembrane</keyword>
<feature type="compositionally biased region" description="Low complexity" evidence="1">
    <location>
        <begin position="368"/>
        <end position="391"/>
    </location>
</feature>
<name>A0ABU0WSV7_9PSEU</name>
<keyword evidence="5" id="KW-1185">Reference proteome</keyword>
<keyword evidence="3" id="KW-0732">Signal</keyword>
<dbReference type="SUPFAM" id="SSF117074">
    <property type="entry name" value="Hypothetical protein PA1324"/>
    <property type="match status" value="1"/>
</dbReference>
<feature type="signal peptide" evidence="3">
    <location>
        <begin position="1"/>
        <end position="27"/>
    </location>
</feature>
<keyword evidence="2" id="KW-1133">Transmembrane helix</keyword>
<dbReference type="EMBL" id="NSDM01000001">
    <property type="protein sequence ID" value="MDQ2582923.1"/>
    <property type="molecule type" value="Genomic_DNA"/>
</dbReference>
<feature type="transmembrane region" description="Helical" evidence="2">
    <location>
        <begin position="415"/>
        <end position="435"/>
    </location>
</feature>
<dbReference type="Proteomes" id="UP001225605">
    <property type="component" value="Unassembled WGS sequence"/>
</dbReference>